<dbReference type="AlphaFoldDB" id="A0A510E2X2"/>
<dbReference type="GeneID" id="41717735"/>
<dbReference type="EMBL" id="AP018929">
    <property type="protein sequence ID" value="BBG24116.1"/>
    <property type="molecule type" value="Genomic_DNA"/>
</dbReference>
<reference evidence="2 3" key="2">
    <citation type="journal article" date="2020" name="Int. J. Syst. Evol. Microbiol.">
        <title>Sulfuracidifex tepidarius gen. nov., sp. nov. and transfer of Sulfolobus metallicus Huber and Stetter 1992 to the genus Sulfuracidifex as Sulfuracidifex metallicus comb. nov.</title>
        <authorList>
            <person name="Itoh T."/>
            <person name="Miura T."/>
            <person name="Sakai H.D."/>
            <person name="Kato S."/>
            <person name="Ohkuma M."/>
            <person name="Takashina T."/>
        </authorList>
    </citation>
    <scope>NUCLEOTIDE SEQUENCE</scope>
    <source>
        <strain evidence="1 3">IC-006</strain>
        <strain evidence="2">IC-007</strain>
    </source>
</reference>
<sequence length="211" mass="24294">MIIGIGRGPLADFITGYYSEYVGEIIFPYPGFYDDKKLLLSSKLGYIPYLKKLVKLHNYVRIALWPDYIKPKVAAKIVKLDLLRNIVFVVPVHSLNDIEIGEELESQGFGVFYGYASDEKYRDYSLSEFLTVIKGDKWYLGVSSKRELKEALVNNFNGLDVTGYLFGRNEDRKDPKKLQKMLTELLRIISKPQGRQLSLYDFSSKLGSLRR</sequence>
<evidence type="ECO:0000313" key="3">
    <source>
        <dbReference type="Proteomes" id="UP000322983"/>
    </source>
</evidence>
<protein>
    <submittedName>
        <fullName evidence="2">Uncharacterized protein</fullName>
    </submittedName>
</protein>
<dbReference type="KEGG" id="step:IC006_1418"/>
<evidence type="ECO:0000313" key="2">
    <source>
        <dbReference type="EMBL" id="BBG26871.1"/>
    </source>
</evidence>
<keyword evidence="3" id="KW-1185">Reference proteome</keyword>
<reference evidence="4" key="1">
    <citation type="submission" date="2018-09" db="EMBL/GenBank/DDBJ databases">
        <title>Complete Genome Sequencing of Sulfolobus sp. JCM 16834.</title>
        <authorList>
            <person name="Kato S."/>
            <person name="Itoh T."/>
            <person name="Ohkuma M."/>
        </authorList>
    </citation>
    <scope>NUCLEOTIDE SEQUENCE [LARGE SCALE GENOMIC DNA]</scope>
    <source>
        <strain evidence="4">IC-007</strain>
    </source>
</reference>
<accession>A0A510E2X2</accession>
<dbReference type="OrthoDB" id="43584at2157"/>
<organism evidence="2 4">
    <name type="scientific">Sulfuracidifex tepidarius</name>
    <dbReference type="NCBI Taxonomy" id="1294262"/>
    <lineage>
        <taxon>Archaea</taxon>
        <taxon>Thermoproteota</taxon>
        <taxon>Thermoprotei</taxon>
        <taxon>Sulfolobales</taxon>
        <taxon>Sulfolobaceae</taxon>
        <taxon>Sulfuracidifex</taxon>
    </lineage>
</organism>
<evidence type="ECO:0000313" key="4">
    <source>
        <dbReference type="Proteomes" id="UP000325030"/>
    </source>
</evidence>
<accession>A0A510DV53</accession>
<dbReference type="Proteomes" id="UP000325030">
    <property type="component" value="Chromosome"/>
</dbReference>
<dbReference type="RefSeq" id="WP_149528511.1">
    <property type="nucleotide sequence ID" value="NZ_AP018929.1"/>
</dbReference>
<gene>
    <name evidence="1" type="ORF">IC006_1418</name>
    <name evidence="2" type="ORF">IC007_1393</name>
</gene>
<dbReference type="Proteomes" id="UP000322983">
    <property type="component" value="Chromosome"/>
</dbReference>
<name>A0A510E2X2_9CREN</name>
<dbReference type="EMBL" id="AP018930">
    <property type="protein sequence ID" value="BBG26871.1"/>
    <property type="molecule type" value="Genomic_DNA"/>
</dbReference>
<proteinExistence type="predicted"/>
<evidence type="ECO:0000313" key="1">
    <source>
        <dbReference type="EMBL" id="BBG24116.1"/>
    </source>
</evidence>